<dbReference type="Pfam" id="PF01569">
    <property type="entry name" value="PAP2"/>
    <property type="match status" value="1"/>
</dbReference>
<feature type="transmembrane region" description="Helical" evidence="8">
    <location>
        <begin position="152"/>
        <end position="177"/>
    </location>
</feature>
<keyword evidence="11" id="KW-1185">Reference proteome</keyword>
<evidence type="ECO:0000313" key="10">
    <source>
        <dbReference type="EMBL" id="GHB05862.1"/>
    </source>
</evidence>
<proteinExistence type="predicted"/>
<dbReference type="Proteomes" id="UP000644020">
    <property type="component" value="Unassembled WGS sequence"/>
</dbReference>
<dbReference type="InterPro" id="IPR000326">
    <property type="entry name" value="PAP2/HPO"/>
</dbReference>
<gene>
    <name evidence="10" type="ORF">GCM10010305_56300</name>
</gene>
<dbReference type="SUPFAM" id="SSF48317">
    <property type="entry name" value="Acid phosphatase/Vanadium-dependent haloperoxidase"/>
    <property type="match status" value="1"/>
</dbReference>
<keyword evidence="5 8" id="KW-1133">Transmembrane helix</keyword>
<organism evidence="10 11">
    <name type="scientific">Streptomyces termitum</name>
    <dbReference type="NCBI Taxonomy" id="67368"/>
    <lineage>
        <taxon>Bacteria</taxon>
        <taxon>Bacillati</taxon>
        <taxon>Actinomycetota</taxon>
        <taxon>Actinomycetes</taxon>
        <taxon>Kitasatosporales</taxon>
        <taxon>Streptomycetaceae</taxon>
        <taxon>Streptomyces</taxon>
    </lineage>
</organism>
<dbReference type="SMART" id="SM00014">
    <property type="entry name" value="acidPPc"/>
    <property type="match status" value="1"/>
</dbReference>
<evidence type="ECO:0000256" key="8">
    <source>
        <dbReference type="SAM" id="Phobius"/>
    </source>
</evidence>
<protein>
    <submittedName>
        <fullName evidence="10">Phosphatase PAP2 family protein</fullName>
    </submittedName>
</protein>
<dbReference type="GO" id="GO:0016787">
    <property type="term" value="F:hydrolase activity"/>
    <property type="evidence" value="ECO:0007669"/>
    <property type="project" value="UniProtKB-KW"/>
</dbReference>
<dbReference type="PANTHER" id="PTHR14969">
    <property type="entry name" value="SPHINGOSINE-1-PHOSPHATE PHOSPHOHYDROLASE"/>
    <property type="match status" value="1"/>
</dbReference>
<dbReference type="PANTHER" id="PTHR14969:SF62">
    <property type="entry name" value="DECAPRENYLPHOSPHORYL-5-PHOSPHORIBOSE PHOSPHATASE RV3807C-RELATED"/>
    <property type="match status" value="1"/>
</dbReference>
<evidence type="ECO:0000259" key="9">
    <source>
        <dbReference type="SMART" id="SM00014"/>
    </source>
</evidence>
<reference evidence="10" key="2">
    <citation type="submission" date="2020-09" db="EMBL/GenBank/DDBJ databases">
        <authorList>
            <person name="Sun Q."/>
            <person name="Ohkuma M."/>
        </authorList>
    </citation>
    <scope>NUCLEOTIDE SEQUENCE</scope>
    <source>
        <strain evidence="10">JCM 4518</strain>
    </source>
</reference>
<reference evidence="10" key="1">
    <citation type="journal article" date="2014" name="Int. J. Syst. Evol. Microbiol.">
        <title>Complete genome sequence of Corynebacterium casei LMG S-19264T (=DSM 44701T), isolated from a smear-ripened cheese.</title>
        <authorList>
            <consortium name="US DOE Joint Genome Institute (JGI-PGF)"/>
            <person name="Walter F."/>
            <person name="Albersmeier A."/>
            <person name="Kalinowski J."/>
            <person name="Ruckert C."/>
        </authorList>
    </citation>
    <scope>NUCLEOTIDE SEQUENCE</scope>
    <source>
        <strain evidence="10">JCM 4518</strain>
    </source>
</reference>
<dbReference type="InterPro" id="IPR036938">
    <property type="entry name" value="PAP2/HPO_sf"/>
</dbReference>
<evidence type="ECO:0000256" key="7">
    <source>
        <dbReference type="SAM" id="MobiDB-lite"/>
    </source>
</evidence>
<dbReference type="GO" id="GO:0005886">
    <property type="term" value="C:plasma membrane"/>
    <property type="evidence" value="ECO:0007669"/>
    <property type="project" value="UniProtKB-SubCell"/>
</dbReference>
<dbReference type="Gene3D" id="1.20.144.10">
    <property type="entry name" value="Phosphatidic acid phosphatase type 2/haloperoxidase"/>
    <property type="match status" value="1"/>
</dbReference>
<feature type="compositionally biased region" description="Basic and acidic residues" evidence="7">
    <location>
        <begin position="1"/>
        <end position="13"/>
    </location>
</feature>
<dbReference type="EMBL" id="BMUL01000020">
    <property type="protein sequence ID" value="GHB05862.1"/>
    <property type="molecule type" value="Genomic_DNA"/>
</dbReference>
<feature type="domain" description="Phosphatidic acid phosphatase type 2/haloperoxidase" evidence="9">
    <location>
        <begin position="95"/>
        <end position="207"/>
    </location>
</feature>
<evidence type="ECO:0000256" key="5">
    <source>
        <dbReference type="ARBA" id="ARBA00022989"/>
    </source>
</evidence>
<dbReference type="AlphaFoldDB" id="A0A918T8Z3"/>
<dbReference type="RefSeq" id="WP_189982486.1">
    <property type="nucleotide sequence ID" value="NZ_BMUL01000020.1"/>
</dbReference>
<keyword evidence="2" id="KW-1003">Cell membrane</keyword>
<feature type="region of interest" description="Disordered" evidence="7">
    <location>
        <begin position="1"/>
        <end position="27"/>
    </location>
</feature>
<evidence type="ECO:0000313" key="11">
    <source>
        <dbReference type="Proteomes" id="UP000644020"/>
    </source>
</evidence>
<comment type="subcellular location">
    <subcellularLocation>
        <location evidence="1">Cell membrane</location>
        <topology evidence="1">Multi-pass membrane protein</topology>
    </subcellularLocation>
</comment>
<evidence type="ECO:0000256" key="2">
    <source>
        <dbReference type="ARBA" id="ARBA00022475"/>
    </source>
</evidence>
<keyword evidence="3 8" id="KW-0812">Transmembrane</keyword>
<keyword evidence="4" id="KW-0378">Hydrolase</keyword>
<accession>A0A918T8Z3</accession>
<keyword evidence="6 8" id="KW-0472">Membrane</keyword>
<evidence type="ECO:0000256" key="3">
    <source>
        <dbReference type="ARBA" id="ARBA00022692"/>
    </source>
</evidence>
<name>A0A918T8Z3_9ACTN</name>
<evidence type="ECO:0000256" key="4">
    <source>
        <dbReference type="ARBA" id="ARBA00022801"/>
    </source>
</evidence>
<sequence>MSDEHTEHGEHTGTDGAAQGRVRLRDRPRSAAAAARAVLHDLRAVDGAVYGAVAATPTPALDAGLRRLSHTADHSKISFAVAAGLALFPGRPRRAALAGVGAIAIASASANLLGKRLVRRPRPDREAARVVVGRHVPMPESASFPSGHTASAVAFATAAGVVLPPVAVPLGLLAWAVGYSRVHTGVHYPGDVAAGAVLGLASGAASLAVGASLTHRRTPAS</sequence>
<feature type="transmembrane region" description="Helical" evidence="8">
    <location>
        <begin position="192"/>
        <end position="213"/>
    </location>
</feature>
<evidence type="ECO:0000256" key="6">
    <source>
        <dbReference type="ARBA" id="ARBA00023136"/>
    </source>
</evidence>
<evidence type="ECO:0000256" key="1">
    <source>
        <dbReference type="ARBA" id="ARBA00004651"/>
    </source>
</evidence>
<comment type="caution">
    <text evidence="10">The sequence shown here is derived from an EMBL/GenBank/DDBJ whole genome shotgun (WGS) entry which is preliminary data.</text>
</comment>
<feature type="transmembrane region" description="Helical" evidence="8">
    <location>
        <begin position="95"/>
        <end position="113"/>
    </location>
</feature>